<sequence length="157" mass="17318">MNARIILGLCTLFFIFLTIPTYAAELELTADEQAFLSDMKETGIPMLFQTPEAMSIGVFYGRDTAISDIAAKKTENLDAFIEKISAYTLGQQTGSLRESWLSAAKVLKTDLEEYGTLIPGCGSCVSTMNEMYPKLLESASGVYEDMISFYQENQVSS</sequence>
<keyword evidence="2" id="KW-1185">Reference proteome</keyword>
<organism evidence="1 2">
    <name type="scientific">Methanospirillum purgamenti</name>
    <dbReference type="NCBI Taxonomy" id="2834276"/>
    <lineage>
        <taxon>Archaea</taxon>
        <taxon>Methanobacteriati</taxon>
        <taxon>Methanobacteriota</taxon>
        <taxon>Stenosarchaea group</taxon>
        <taxon>Methanomicrobia</taxon>
        <taxon>Methanomicrobiales</taxon>
        <taxon>Methanospirillaceae</taxon>
        <taxon>Methanospirillum</taxon>
    </lineage>
</organism>
<proteinExistence type="predicted"/>
<dbReference type="RefSeq" id="WP_214418700.1">
    <property type="nucleotide sequence ID" value="NZ_CP075546.1"/>
</dbReference>
<gene>
    <name evidence="1" type="ORF">KHC33_11075</name>
</gene>
<accession>A0A8E7AYP4</accession>
<name>A0A8E7AYP4_9EURY</name>
<dbReference type="AlphaFoldDB" id="A0A8E7AYP4"/>
<dbReference type="KEGG" id="mrtj:KHC33_11075"/>
<evidence type="ECO:0000313" key="2">
    <source>
        <dbReference type="Proteomes" id="UP000680656"/>
    </source>
</evidence>
<dbReference type="GeneID" id="65097733"/>
<dbReference type="EMBL" id="CP075546">
    <property type="protein sequence ID" value="QVV87881.1"/>
    <property type="molecule type" value="Genomic_DNA"/>
</dbReference>
<dbReference type="Proteomes" id="UP000680656">
    <property type="component" value="Chromosome"/>
</dbReference>
<reference evidence="1 2" key="1">
    <citation type="submission" date="2021-05" db="EMBL/GenBank/DDBJ databases">
        <title>A novel Methanospirillum isolate from a pyrite-forming mixed culture.</title>
        <authorList>
            <person name="Bunk B."/>
            <person name="Sproer C."/>
            <person name="Spring S."/>
            <person name="Pester M."/>
        </authorList>
    </citation>
    <scope>NUCLEOTIDE SEQUENCE [LARGE SCALE GENOMIC DNA]</scope>
    <source>
        <strain evidence="1 2">J.3.6.1-F.2.7.3</strain>
    </source>
</reference>
<protein>
    <submittedName>
        <fullName evidence="1">Uncharacterized protein</fullName>
    </submittedName>
</protein>
<evidence type="ECO:0000313" key="1">
    <source>
        <dbReference type="EMBL" id="QVV87881.1"/>
    </source>
</evidence>